<keyword evidence="6 8" id="KW-0472">Membrane</keyword>
<organism evidence="10 11">
    <name type="scientific">Leucosporidium creatinivorum</name>
    <dbReference type="NCBI Taxonomy" id="106004"/>
    <lineage>
        <taxon>Eukaryota</taxon>
        <taxon>Fungi</taxon>
        <taxon>Dikarya</taxon>
        <taxon>Basidiomycota</taxon>
        <taxon>Pucciniomycotina</taxon>
        <taxon>Microbotryomycetes</taxon>
        <taxon>Leucosporidiales</taxon>
        <taxon>Leucosporidium</taxon>
    </lineage>
</organism>
<dbReference type="PANTHER" id="PTHR47797">
    <property type="entry name" value="DEHYDROGENASE, PUTATIVE (AFU_ORTHOLOGUE AFUA_8G05805)-RELATED"/>
    <property type="match status" value="1"/>
</dbReference>
<evidence type="ECO:0000256" key="5">
    <source>
        <dbReference type="ARBA" id="ARBA00022989"/>
    </source>
</evidence>
<evidence type="ECO:0000313" key="10">
    <source>
        <dbReference type="EMBL" id="ORY76009.1"/>
    </source>
</evidence>
<dbReference type="PROSITE" id="PS50939">
    <property type="entry name" value="CYTOCHROME_B561"/>
    <property type="match status" value="1"/>
</dbReference>
<feature type="transmembrane region" description="Helical" evidence="8">
    <location>
        <begin position="328"/>
        <end position="353"/>
    </location>
</feature>
<feature type="transmembrane region" description="Helical" evidence="8">
    <location>
        <begin position="186"/>
        <end position="207"/>
    </location>
</feature>
<comment type="caution">
    <text evidence="10">The sequence shown here is derived from an EMBL/GenBank/DDBJ whole genome shotgun (WGS) entry which is preliminary data.</text>
</comment>
<evidence type="ECO:0000256" key="2">
    <source>
        <dbReference type="ARBA" id="ARBA00022448"/>
    </source>
</evidence>
<evidence type="ECO:0000256" key="8">
    <source>
        <dbReference type="SAM" id="Phobius"/>
    </source>
</evidence>
<dbReference type="AlphaFoldDB" id="A0A1Y2EWP9"/>
<feature type="transmembrane region" description="Helical" evidence="8">
    <location>
        <begin position="298"/>
        <end position="316"/>
    </location>
</feature>
<evidence type="ECO:0000256" key="3">
    <source>
        <dbReference type="ARBA" id="ARBA00022692"/>
    </source>
</evidence>
<feature type="transmembrane region" description="Helical" evidence="8">
    <location>
        <begin position="227"/>
        <end position="246"/>
    </location>
</feature>
<dbReference type="SMART" id="SM00665">
    <property type="entry name" value="B561"/>
    <property type="match status" value="1"/>
</dbReference>
<dbReference type="CDD" id="cd08760">
    <property type="entry name" value="Cyt_b561_FRRS1_like"/>
    <property type="match status" value="1"/>
</dbReference>
<evidence type="ECO:0000256" key="1">
    <source>
        <dbReference type="ARBA" id="ARBA00004370"/>
    </source>
</evidence>
<dbReference type="Proteomes" id="UP000193467">
    <property type="component" value="Unassembled WGS sequence"/>
</dbReference>
<evidence type="ECO:0000256" key="7">
    <source>
        <dbReference type="SAM" id="MobiDB-lite"/>
    </source>
</evidence>
<dbReference type="Gene3D" id="1.20.120.1770">
    <property type="match status" value="1"/>
</dbReference>
<feature type="compositionally biased region" description="Low complexity" evidence="7">
    <location>
        <begin position="156"/>
        <end position="172"/>
    </location>
</feature>
<feature type="domain" description="Cytochrome b561" evidence="9">
    <location>
        <begin position="149"/>
        <end position="353"/>
    </location>
</feature>
<dbReference type="PANTHER" id="PTHR47797:SF3">
    <property type="entry name" value="CYTOCHROME B561 DOMAIN-CONTAINING PROTEIN"/>
    <property type="match status" value="1"/>
</dbReference>
<dbReference type="InterPro" id="IPR015920">
    <property type="entry name" value="Cellobiose_DH-like_cyt"/>
</dbReference>
<evidence type="ECO:0000313" key="11">
    <source>
        <dbReference type="Proteomes" id="UP000193467"/>
    </source>
</evidence>
<proteinExistence type="predicted"/>
<evidence type="ECO:0000256" key="6">
    <source>
        <dbReference type="ARBA" id="ARBA00023136"/>
    </source>
</evidence>
<dbReference type="InterPro" id="IPR006593">
    <property type="entry name" value="Cyt_b561/ferric_Rdtase_TM"/>
</dbReference>
<name>A0A1Y2EWP9_9BASI</name>
<keyword evidence="5 8" id="KW-1133">Transmembrane helix</keyword>
<comment type="subcellular location">
    <subcellularLocation>
        <location evidence="1">Membrane</location>
    </subcellularLocation>
</comment>
<feature type="region of interest" description="Disordered" evidence="7">
    <location>
        <begin position="139"/>
        <end position="172"/>
    </location>
</feature>
<evidence type="ECO:0000259" key="9">
    <source>
        <dbReference type="PROSITE" id="PS50939"/>
    </source>
</evidence>
<evidence type="ECO:0000256" key="4">
    <source>
        <dbReference type="ARBA" id="ARBA00022982"/>
    </source>
</evidence>
<protein>
    <recommendedName>
        <fullName evidence="9">Cytochrome b561 domain-containing protein</fullName>
    </recommendedName>
</protein>
<dbReference type="Pfam" id="PF16010">
    <property type="entry name" value="CDH-cyt"/>
    <property type="match status" value="1"/>
</dbReference>
<feature type="compositionally biased region" description="Basic and acidic residues" evidence="7">
    <location>
        <begin position="388"/>
        <end position="414"/>
    </location>
</feature>
<reference evidence="10 11" key="1">
    <citation type="submission" date="2016-07" db="EMBL/GenBank/DDBJ databases">
        <title>Pervasive Adenine N6-methylation of Active Genes in Fungi.</title>
        <authorList>
            <consortium name="DOE Joint Genome Institute"/>
            <person name="Mondo S.J."/>
            <person name="Dannebaum R.O."/>
            <person name="Kuo R.C."/>
            <person name="Labutti K."/>
            <person name="Haridas S."/>
            <person name="Kuo A."/>
            <person name="Salamov A."/>
            <person name="Ahrendt S.R."/>
            <person name="Lipzen A."/>
            <person name="Sullivan W."/>
            <person name="Andreopoulos W.B."/>
            <person name="Clum A."/>
            <person name="Lindquist E."/>
            <person name="Daum C."/>
            <person name="Ramamoorthy G.K."/>
            <person name="Gryganskyi A."/>
            <person name="Culley D."/>
            <person name="Magnuson J.K."/>
            <person name="James T.Y."/>
            <person name="O'Malley M.A."/>
            <person name="Stajich J.E."/>
            <person name="Spatafora J.W."/>
            <person name="Visel A."/>
            <person name="Grigoriev I.V."/>
        </authorList>
    </citation>
    <scope>NUCLEOTIDE SEQUENCE [LARGE SCALE GENOMIC DNA]</scope>
    <source>
        <strain evidence="10 11">62-1032</strain>
    </source>
</reference>
<dbReference type="InParanoid" id="A0A1Y2EWP9"/>
<gene>
    <name evidence="10" type="ORF">BCR35DRAFT_332999</name>
</gene>
<dbReference type="OrthoDB" id="19261at2759"/>
<keyword evidence="4" id="KW-0249">Electron transport</keyword>
<dbReference type="SUPFAM" id="SSF49344">
    <property type="entry name" value="CBD9-like"/>
    <property type="match status" value="1"/>
</dbReference>
<keyword evidence="11" id="KW-1185">Reference proteome</keyword>
<dbReference type="STRING" id="106004.A0A1Y2EWP9"/>
<keyword evidence="2" id="KW-0813">Transport</keyword>
<dbReference type="Gene3D" id="2.60.40.1210">
    <property type="entry name" value="Cellobiose dehydrogenase, cytochrome domain"/>
    <property type="match status" value="1"/>
</dbReference>
<accession>A0A1Y2EWP9</accession>
<feature type="transmembrane region" description="Helical" evidence="8">
    <location>
        <begin position="258"/>
        <end position="277"/>
    </location>
</feature>
<feature type="region of interest" description="Disordered" evidence="7">
    <location>
        <begin position="377"/>
        <end position="421"/>
    </location>
</feature>
<sequence length="421" mass="45237">MEDAAIAVLWPNEAENGWILSHRAAGGHAQPDYNPSASSSVGRFEIVTDASYSARSYTVVSYIRQLSLPSAQVLFPSSNSKYLNLTRKSGQRIIWAYSSERPSSDAESATLQMHDTRSFGYTSVNLSKPYLKVTAAASTDSSDSSSSDDGDGDGAGVDVEVEGTSSDASGGAGVVSSTWTHYDTIVFAHAGIALIIWLLVSPAAVLVGRLGRHRPSWFVWHSSIQGFLTLPATIIVVILGVVATRTDYGNRGVDSHKTLGFILLALVCLQSGGGILAHKAPLSTQPGSTRSGVRVAHILVGILILVLGWIQLGLGFREYQTRPRAKALSVLFPLCIALFAIVYLGSLLLLAAARHREGRPWSSSFVGLGRAAASPKRREWVGQMQDLSRSKRDSLDDLDGDRRGSLSMARRRESWSAPVAR</sequence>
<dbReference type="EMBL" id="MCGR01000036">
    <property type="protein sequence ID" value="ORY76009.1"/>
    <property type="molecule type" value="Genomic_DNA"/>
</dbReference>
<dbReference type="GO" id="GO:0016020">
    <property type="term" value="C:membrane"/>
    <property type="evidence" value="ECO:0007669"/>
    <property type="project" value="UniProtKB-SubCell"/>
</dbReference>
<keyword evidence="3 8" id="KW-0812">Transmembrane</keyword>